<organism evidence="3 4">
    <name type="scientific">Actinoplanes siamensis</name>
    <dbReference type="NCBI Taxonomy" id="1223317"/>
    <lineage>
        <taxon>Bacteria</taxon>
        <taxon>Bacillati</taxon>
        <taxon>Actinomycetota</taxon>
        <taxon>Actinomycetes</taxon>
        <taxon>Micromonosporales</taxon>
        <taxon>Micromonosporaceae</taxon>
        <taxon>Actinoplanes</taxon>
    </lineage>
</organism>
<dbReference type="RefSeq" id="WP_239102526.1">
    <property type="nucleotide sequence ID" value="NZ_BOMW01000016.1"/>
</dbReference>
<accession>A0A919TII4</accession>
<gene>
    <name evidence="3" type="ORF">Asi03nite_16550</name>
</gene>
<keyword evidence="2" id="KW-0812">Transmembrane</keyword>
<feature type="transmembrane region" description="Helical" evidence="2">
    <location>
        <begin position="88"/>
        <end position="108"/>
    </location>
</feature>
<dbReference type="EMBL" id="BOMW01000016">
    <property type="protein sequence ID" value="GIF04117.1"/>
    <property type="molecule type" value="Genomic_DNA"/>
</dbReference>
<keyword evidence="2" id="KW-1133">Transmembrane helix</keyword>
<feature type="transmembrane region" description="Helical" evidence="2">
    <location>
        <begin position="120"/>
        <end position="142"/>
    </location>
</feature>
<reference evidence="3" key="1">
    <citation type="submission" date="2021-01" db="EMBL/GenBank/DDBJ databases">
        <title>Whole genome shotgun sequence of Actinoplanes siamensis NBRC 109076.</title>
        <authorList>
            <person name="Komaki H."/>
            <person name="Tamura T."/>
        </authorList>
    </citation>
    <scope>NUCLEOTIDE SEQUENCE</scope>
    <source>
        <strain evidence="3">NBRC 109076</strain>
    </source>
</reference>
<feature type="transmembrane region" description="Helical" evidence="2">
    <location>
        <begin position="38"/>
        <end position="60"/>
    </location>
</feature>
<dbReference type="AlphaFoldDB" id="A0A919TII4"/>
<evidence type="ECO:0000256" key="2">
    <source>
        <dbReference type="SAM" id="Phobius"/>
    </source>
</evidence>
<evidence type="ECO:0000313" key="4">
    <source>
        <dbReference type="Proteomes" id="UP000629619"/>
    </source>
</evidence>
<protein>
    <recommendedName>
        <fullName evidence="5">DUF624 domain-containing protein</fullName>
    </recommendedName>
</protein>
<name>A0A919TII4_9ACTN</name>
<comment type="caution">
    <text evidence="3">The sequence shown here is derived from an EMBL/GenBank/DDBJ whole genome shotgun (WGS) entry which is preliminary data.</text>
</comment>
<feature type="compositionally biased region" description="Low complexity" evidence="1">
    <location>
        <begin position="12"/>
        <end position="22"/>
    </location>
</feature>
<evidence type="ECO:0000256" key="1">
    <source>
        <dbReference type="SAM" id="MobiDB-lite"/>
    </source>
</evidence>
<keyword evidence="4" id="KW-1185">Reference proteome</keyword>
<proteinExistence type="predicted"/>
<dbReference type="Proteomes" id="UP000629619">
    <property type="component" value="Unassembled WGS sequence"/>
</dbReference>
<evidence type="ECO:0000313" key="3">
    <source>
        <dbReference type="EMBL" id="GIF04117.1"/>
    </source>
</evidence>
<feature type="region of interest" description="Disordered" evidence="1">
    <location>
        <begin position="1"/>
        <end position="22"/>
    </location>
</feature>
<evidence type="ECO:0008006" key="5">
    <source>
        <dbReference type="Google" id="ProtNLM"/>
    </source>
</evidence>
<keyword evidence="2" id="KW-0472">Membrane</keyword>
<sequence length="205" mass="21587">MPHRELPIPLSAPAAWPTEEPPAARVDWRDRTALATDLALIGTAVTVLALPLVTLPAALATGSAAVRGRYLDGHLPPWRRLFQIYRRAVLPGLATLLAAAALALDLAAVRGGWVPGGPPLLAVTTLAVIGLSGVAALALAHLGRTPDLPWREAARRPGNHPKCVAALALTNVVAFFLALAVPVTVPLVLGFHLFAIHMLTDRLTR</sequence>
<feature type="transmembrane region" description="Helical" evidence="2">
    <location>
        <begin position="163"/>
        <end position="196"/>
    </location>
</feature>